<keyword evidence="2" id="KW-1185">Reference proteome</keyword>
<accession>A0A2I0IYI6</accession>
<protein>
    <submittedName>
        <fullName evidence="1">Uncharacterized protein</fullName>
    </submittedName>
</protein>
<comment type="caution">
    <text evidence="1">The sequence shown here is derived from an EMBL/GenBank/DDBJ whole genome shotgun (WGS) entry which is preliminary data.</text>
</comment>
<organism evidence="1 2">
    <name type="scientific">Punica granatum</name>
    <name type="common">Pomegranate</name>
    <dbReference type="NCBI Taxonomy" id="22663"/>
    <lineage>
        <taxon>Eukaryota</taxon>
        <taxon>Viridiplantae</taxon>
        <taxon>Streptophyta</taxon>
        <taxon>Embryophyta</taxon>
        <taxon>Tracheophyta</taxon>
        <taxon>Spermatophyta</taxon>
        <taxon>Magnoliopsida</taxon>
        <taxon>eudicotyledons</taxon>
        <taxon>Gunneridae</taxon>
        <taxon>Pentapetalae</taxon>
        <taxon>rosids</taxon>
        <taxon>malvids</taxon>
        <taxon>Myrtales</taxon>
        <taxon>Lythraceae</taxon>
        <taxon>Punica</taxon>
    </lineage>
</organism>
<evidence type="ECO:0000313" key="2">
    <source>
        <dbReference type="Proteomes" id="UP000233551"/>
    </source>
</evidence>
<proteinExistence type="predicted"/>
<sequence length="123" mass="13865">MDAGVASASANWFFMRGVYVNEITSKFSINASREMAPFGRYQHCADTKPSGIDCAIKVHLPSWTLLLTIYLEDPFVWKVRVDQCVVIDRKLCYMDGLPSRYFKGSVFDSSEQYGRECIAGAFA</sequence>
<name>A0A2I0IYI6_PUNGR</name>
<dbReference type="AlphaFoldDB" id="A0A2I0IYI6"/>
<gene>
    <name evidence="1" type="ORF">CRG98_030618</name>
</gene>
<dbReference type="EMBL" id="PGOL01002298">
    <property type="protein sequence ID" value="PKI49031.1"/>
    <property type="molecule type" value="Genomic_DNA"/>
</dbReference>
<dbReference type="Proteomes" id="UP000233551">
    <property type="component" value="Unassembled WGS sequence"/>
</dbReference>
<reference evidence="1 2" key="1">
    <citation type="submission" date="2017-11" db="EMBL/GenBank/DDBJ databases">
        <title>De-novo sequencing of pomegranate (Punica granatum L.) genome.</title>
        <authorList>
            <person name="Akparov Z."/>
            <person name="Amiraslanov A."/>
            <person name="Hajiyeva S."/>
            <person name="Abbasov M."/>
            <person name="Kaur K."/>
            <person name="Hamwieh A."/>
            <person name="Solovyev V."/>
            <person name="Salamov A."/>
            <person name="Braich B."/>
            <person name="Kosarev P."/>
            <person name="Mahmoud A."/>
            <person name="Hajiyev E."/>
            <person name="Babayeva S."/>
            <person name="Izzatullayeva V."/>
            <person name="Mammadov A."/>
            <person name="Mammadov A."/>
            <person name="Sharifova S."/>
            <person name="Ojaghi J."/>
            <person name="Eynullazada K."/>
            <person name="Bayramov B."/>
            <person name="Abdulazimova A."/>
            <person name="Shahmuradov I."/>
        </authorList>
    </citation>
    <scope>NUCLEOTIDE SEQUENCE [LARGE SCALE GENOMIC DNA]</scope>
    <source>
        <strain evidence="2">cv. AG2017</strain>
        <tissue evidence="1">Leaf</tissue>
    </source>
</reference>
<evidence type="ECO:0000313" key="1">
    <source>
        <dbReference type="EMBL" id="PKI49031.1"/>
    </source>
</evidence>